<dbReference type="OrthoDB" id="6133115at2759"/>
<feature type="transmembrane region" description="Helical" evidence="8">
    <location>
        <begin position="271"/>
        <end position="291"/>
    </location>
</feature>
<evidence type="ECO:0000256" key="6">
    <source>
        <dbReference type="ARBA" id="ARBA00023136"/>
    </source>
</evidence>
<dbReference type="Proteomes" id="UP000054321">
    <property type="component" value="Unassembled WGS sequence"/>
</dbReference>
<feature type="transmembrane region" description="Helical" evidence="8">
    <location>
        <begin position="311"/>
        <end position="333"/>
    </location>
</feature>
<dbReference type="PANTHER" id="PTHR48022:SF24">
    <property type="entry name" value="HEXOSE TRANSPORTER PROTEIN (AFU_ORTHOLOGUE AFUA_8G04480)"/>
    <property type="match status" value="1"/>
</dbReference>
<dbReference type="InterPro" id="IPR005828">
    <property type="entry name" value="MFS_sugar_transport-like"/>
</dbReference>
<dbReference type="PROSITE" id="PS50850">
    <property type="entry name" value="MFS"/>
    <property type="match status" value="1"/>
</dbReference>
<dbReference type="HOGENOM" id="CLU_001265_30_13_1"/>
<feature type="transmembrane region" description="Helical" evidence="8">
    <location>
        <begin position="408"/>
        <end position="428"/>
    </location>
</feature>
<reference evidence="11" key="2">
    <citation type="submission" date="2015-01" db="EMBL/GenBank/DDBJ databases">
        <title>Evolutionary Origins and Diversification of the Mycorrhizal Mutualists.</title>
        <authorList>
            <consortium name="DOE Joint Genome Institute"/>
            <consortium name="Mycorrhizal Genomics Consortium"/>
            <person name="Kohler A."/>
            <person name="Kuo A."/>
            <person name="Nagy L.G."/>
            <person name="Floudas D."/>
            <person name="Copeland A."/>
            <person name="Barry K.W."/>
            <person name="Cichocki N."/>
            <person name="Veneault-Fourrey C."/>
            <person name="LaButti K."/>
            <person name="Lindquist E.A."/>
            <person name="Lipzen A."/>
            <person name="Lundell T."/>
            <person name="Morin E."/>
            <person name="Murat C."/>
            <person name="Riley R."/>
            <person name="Ohm R."/>
            <person name="Sun H."/>
            <person name="Tunlid A."/>
            <person name="Henrissat B."/>
            <person name="Grigoriev I.V."/>
            <person name="Hibbett D.S."/>
            <person name="Martin F."/>
        </authorList>
    </citation>
    <scope>NUCLEOTIDE SEQUENCE [LARGE SCALE GENOMIC DNA]</scope>
    <source>
        <strain evidence="11">Zn</strain>
    </source>
</reference>
<keyword evidence="4 8" id="KW-0812">Transmembrane</keyword>
<comment type="similarity">
    <text evidence="2 7">Belongs to the major facilitator superfamily. Sugar transporter (TC 2.A.1.1) family.</text>
</comment>
<proteinExistence type="inferred from homology"/>
<dbReference type="GO" id="GO:0016020">
    <property type="term" value="C:membrane"/>
    <property type="evidence" value="ECO:0007669"/>
    <property type="project" value="UniProtKB-SubCell"/>
</dbReference>
<dbReference type="NCBIfam" id="TIGR00879">
    <property type="entry name" value="SP"/>
    <property type="match status" value="1"/>
</dbReference>
<keyword evidence="6 8" id="KW-0472">Membrane</keyword>
<dbReference type="Gene3D" id="1.20.1250.20">
    <property type="entry name" value="MFS general substrate transporter like domains"/>
    <property type="match status" value="1"/>
</dbReference>
<keyword evidence="3 7" id="KW-0813">Transport</keyword>
<evidence type="ECO:0000256" key="5">
    <source>
        <dbReference type="ARBA" id="ARBA00022989"/>
    </source>
</evidence>
<keyword evidence="11" id="KW-1185">Reference proteome</keyword>
<evidence type="ECO:0000256" key="4">
    <source>
        <dbReference type="ARBA" id="ARBA00022692"/>
    </source>
</evidence>
<keyword evidence="5 8" id="KW-1133">Transmembrane helix</keyword>
<dbReference type="InterPro" id="IPR020846">
    <property type="entry name" value="MFS_dom"/>
</dbReference>
<evidence type="ECO:0000313" key="11">
    <source>
        <dbReference type="Proteomes" id="UP000054321"/>
    </source>
</evidence>
<dbReference type="GO" id="GO:0005351">
    <property type="term" value="F:carbohydrate:proton symporter activity"/>
    <property type="evidence" value="ECO:0007669"/>
    <property type="project" value="TreeGrafter"/>
</dbReference>
<evidence type="ECO:0000256" key="1">
    <source>
        <dbReference type="ARBA" id="ARBA00004141"/>
    </source>
</evidence>
<protein>
    <recommendedName>
        <fullName evidence="9">Major facilitator superfamily (MFS) profile domain-containing protein</fullName>
    </recommendedName>
</protein>
<dbReference type="FunFam" id="1.20.1250.20:FF:000134">
    <property type="entry name" value="MFS sugar transporter protein"/>
    <property type="match status" value="1"/>
</dbReference>
<reference evidence="10 11" key="1">
    <citation type="submission" date="2014-04" db="EMBL/GenBank/DDBJ databases">
        <authorList>
            <consortium name="DOE Joint Genome Institute"/>
            <person name="Kuo A."/>
            <person name="Martino E."/>
            <person name="Perotto S."/>
            <person name="Kohler A."/>
            <person name="Nagy L.G."/>
            <person name="Floudas D."/>
            <person name="Copeland A."/>
            <person name="Barry K.W."/>
            <person name="Cichocki N."/>
            <person name="Veneault-Fourrey C."/>
            <person name="LaButti K."/>
            <person name="Lindquist E.A."/>
            <person name="Lipzen A."/>
            <person name="Lundell T."/>
            <person name="Morin E."/>
            <person name="Murat C."/>
            <person name="Sun H."/>
            <person name="Tunlid A."/>
            <person name="Henrissat B."/>
            <person name="Grigoriev I.V."/>
            <person name="Hibbett D.S."/>
            <person name="Martin F."/>
            <person name="Nordberg H.P."/>
            <person name="Cantor M.N."/>
            <person name="Hua S.X."/>
        </authorList>
    </citation>
    <scope>NUCLEOTIDE SEQUENCE [LARGE SCALE GENOMIC DNA]</scope>
    <source>
        <strain evidence="10 11">Zn</strain>
    </source>
</reference>
<accession>A0A0C3C7E2</accession>
<dbReference type="InterPro" id="IPR003663">
    <property type="entry name" value="Sugar/inositol_transpt"/>
</dbReference>
<dbReference type="EMBL" id="KN832888">
    <property type="protein sequence ID" value="KIM94833.1"/>
    <property type="molecule type" value="Genomic_DNA"/>
</dbReference>
<evidence type="ECO:0000256" key="7">
    <source>
        <dbReference type="RuleBase" id="RU003346"/>
    </source>
</evidence>
<organism evidence="10 11">
    <name type="scientific">Oidiodendron maius (strain Zn)</name>
    <dbReference type="NCBI Taxonomy" id="913774"/>
    <lineage>
        <taxon>Eukaryota</taxon>
        <taxon>Fungi</taxon>
        <taxon>Dikarya</taxon>
        <taxon>Ascomycota</taxon>
        <taxon>Pezizomycotina</taxon>
        <taxon>Leotiomycetes</taxon>
        <taxon>Leotiomycetes incertae sedis</taxon>
        <taxon>Myxotrichaceae</taxon>
        <taxon>Oidiodendron</taxon>
    </lineage>
</organism>
<dbReference type="InParanoid" id="A0A0C3C7E2"/>
<dbReference type="InterPro" id="IPR036259">
    <property type="entry name" value="MFS_trans_sf"/>
</dbReference>
<evidence type="ECO:0000256" key="8">
    <source>
        <dbReference type="SAM" id="Phobius"/>
    </source>
</evidence>
<dbReference type="PANTHER" id="PTHR48022">
    <property type="entry name" value="PLASTIDIC GLUCOSE TRANSPORTER 4"/>
    <property type="match status" value="1"/>
</dbReference>
<feature type="transmembrane region" description="Helical" evidence="8">
    <location>
        <begin position="118"/>
        <end position="140"/>
    </location>
</feature>
<dbReference type="Pfam" id="PF00083">
    <property type="entry name" value="Sugar_tr"/>
    <property type="match status" value="1"/>
</dbReference>
<feature type="transmembrane region" description="Helical" evidence="8">
    <location>
        <begin position="440"/>
        <end position="459"/>
    </location>
</feature>
<gene>
    <name evidence="10" type="ORF">OIDMADRAFT_45317</name>
</gene>
<evidence type="ECO:0000313" key="10">
    <source>
        <dbReference type="EMBL" id="KIM94833.1"/>
    </source>
</evidence>
<feature type="transmembrane region" description="Helical" evidence="8">
    <location>
        <begin position="367"/>
        <end position="387"/>
    </location>
</feature>
<evidence type="ECO:0000256" key="2">
    <source>
        <dbReference type="ARBA" id="ARBA00010992"/>
    </source>
</evidence>
<feature type="transmembrane region" description="Helical" evidence="8">
    <location>
        <begin position="94"/>
        <end position="112"/>
    </location>
</feature>
<dbReference type="InterPro" id="IPR050360">
    <property type="entry name" value="MFS_Sugar_Transporters"/>
</dbReference>
<name>A0A0C3C7E2_OIDMZ</name>
<evidence type="ECO:0000259" key="9">
    <source>
        <dbReference type="PROSITE" id="PS50850"/>
    </source>
</evidence>
<comment type="subcellular location">
    <subcellularLocation>
        <location evidence="1">Membrane</location>
        <topology evidence="1">Multi-pass membrane protein</topology>
    </subcellularLocation>
</comment>
<feature type="domain" description="Major facilitator superfamily (MFS) profile" evidence="9">
    <location>
        <begin position="25"/>
        <end position="463"/>
    </location>
</feature>
<dbReference type="AlphaFoldDB" id="A0A0C3C7E2"/>
<sequence>MLQDILPKREKMWWSYPRLRTLNLLLLCAIVTDITNGYDGSMLNGIQSVPQWQKFFGHPAGSRLGTISNGVRYGQIGALFFCAPIIQRFGRKRPIAIGSSILLLGVILQTAAQNYAMFVVGRILIGFGNTIQTTACPILISELAYPSQRAQIVGFMNSTGSLGSLMAAWITYGTAFLAGSWAWRLPSALQALSSLFQLSLCFFVPESPRWLVHNNRREEAFQIIAKYHAEGDENSELLKFEMAEIDYALELEWANSTSSWKAWIKTSANRYRLFIIVTVGFIIQWTGNALISYYLHLVLNSIGITNSKTQLIINGCININGVIWGNLFSVLANKIGRRPLFLFGMTGMFCAFLSLTVLTGVNTGQKFANPSIGHATIAMILLFGAFYKMPGVIVPSYTAEIAPYDLRAKAFVITGFGDALANLFSGYTNPIALAAIGWKYYIVWCCVLISNFLIIYFFYPETKSLSLEEVAQMFDGSAAQRKVVDEEVTDDKTKQNVDTAL</sequence>
<feature type="transmembrane region" description="Helical" evidence="8">
    <location>
        <begin position="161"/>
        <end position="183"/>
    </location>
</feature>
<feature type="transmembrane region" description="Helical" evidence="8">
    <location>
        <begin position="340"/>
        <end position="361"/>
    </location>
</feature>
<dbReference type="SUPFAM" id="SSF103473">
    <property type="entry name" value="MFS general substrate transporter"/>
    <property type="match status" value="1"/>
</dbReference>
<evidence type="ECO:0000256" key="3">
    <source>
        <dbReference type="ARBA" id="ARBA00022448"/>
    </source>
</evidence>